<accession>A0A8S9LT53</accession>
<dbReference type="EC" id="2.4.2.-" evidence="5"/>
<keyword evidence="6" id="KW-0812">Transmembrane</keyword>
<protein>
    <recommendedName>
        <fullName evidence="5">Poly [ADP-ribose] polymerase</fullName>
        <shortName evidence="5">PARP</shortName>
        <ecNumber evidence="5">2.4.2.-</ecNumber>
    </recommendedName>
</protein>
<sequence>MREFVINTPEKLRQKLDMVNLLSYSSFHFWMYVGGSLVFIYQHLRCEDSEEFAMIAECIENTRDKRRQEQRPEIAQVFRTTLRTNLPDEFNKFSQTKNRMLLWNGSRLTNWASILTKGVYFADMFSKSKGYSFMKTPFAKTVFYSCASTKGVGRRAPSPKEARTLEDGFVVPLGCPVDQMDYKSQLWHNEYIVYDLGQIRMRYLVHIRTQPGN</sequence>
<gene>
    <name evidence="8" type="ORF">F2Q68_00043953</name>
</gene>
<dbReference type="Gene3D" id="3.90.228.10">
    <property type="match status" value="2"/>
</dbReference>
<keyword evidence="6" id="KW-0472">Membrane</keyword>
<name>A0A8S9LT53_BRACR</name>
<evidence type="ECO:0000256" key="1">
    <source>
        <dbReference type="ARBA" id="ARBA00022676"/>
    </source>
</evidence>
<dbReference type="GO" id="GO:0005730">
    <property type="term" value="C:nucleolus"/>
    <property type="evidence" value="ECO:0007669"/>
    <property type="project" value="TreeGrafter"/>
</dbReference>
<evidence type="ECO:0000313" key="8">
    <source>
        <dbReference type="EMBL" id="KAF2608336.1"/>
    </source>
</evidence>
<feature type="domain" description="PARP catalytic" evidence="7">
    <location>
        <begin position="35"/>
        <end position="213"/>
    </location>
</feature>
<evidence type="ECO:0000256" key="6">
    <source>
        <dbReference type="SAM" id="Phobius"/>
    </source>
</evidence>
<dbReference type="Proteomes" id="UP000712281">
    <property type="component" value="Unassembled WGS sequence"/>
</dbReference>
<comment type="catalytic activity">
    <reaction evidence="4">
        <text>NAD(+) + (ADP-D-ribosyl)n-acceptor = nicotinamide + (ADP-D-ribosyl)n+1-acceptor + H(+).</text>
        <dbReference type="EC" id="2.4.2.30"/>
    </reaction>
</comment>
<keyword evidence="6" id="KW-1133">Transmembrane helix</keyword>
<keyword evidence="3 5" id="KW-0520">NAD</keyword>
<dbReference type="InterPro" id="IPR012317">
    <property type="entry name" value="Poly(ADP-ribose)pol_cat_dom"/>
</dbReference>
<proteinExistence type="predicted"/>
<dbReference type="AlphaFoldDB" id="A0A8S9LT53"/>
<evidence type="ECO:0000256" key="3">
    <source>
        <dbReference type="ARBA" id="ARBA00023027"/>
    </source>
</evidence>
<dbReference type="InterPro" id="IPR050800">
    <property type="entry name" value="ARTD/PARP"/>
</dbReference>
<comment type="caution">
    <text evidence="8">The sequence shown here is derived from an EMBL/GenBank/DDBJ whole genome shotgun (WGS) entry which is preliminary data.</text>
</comment>
<dbReference type="PROSITE" id="PS51059">
    <property type="entry name" value="PARP_CATALYTIC"/>
    <property type="match status" value="1"/>
</dbReference>
<evidence type="ECO:0000259" key="7">
    <source>
        <dbReference type="PROSITE" id="PS51059"/>
    </source>
</evidence>
<evidence type="ECO:0000313" key="9">
    <source>
        <dbReference type="Proteomes" id="UP000712281"/>
    </source>
</evidence>
<reference evidence="8" key="1">
    <citation type="submission" date="2019-12" db="EMBL/GenBank/DDBJ databases">
        <title>Genome sequencing and annotation of Brassica cretica.</title>
        <authorList>
            <person name="Studholme D.J."/>
            <person name="Sarris P.F."/>
        </authorList>
    </citation>
    <scope>NUCLEOTIDE SEQUENCE</scope>
    <source>
        <strain evidence="8">PFS-001/15</strain>
        <tissue evidence="8">Leaf</tissue>
    </source>
</reference>
<evidence type="ECO:0000256" key="4">
    <source>
        <dbReference type="ARBA" id="ARBA00033987"/>
    </source>
</evidence>
<evidence type="ECO:0000256" key="2">
    <source>
        <dbReference type="ARBA" id="ARBA00022679"/>
    </source>
</evidence>
<dbReference type="EMBL" id="QGKW02000276">
    <property type="protein sequence ID" value="KAF2608336.1"/>
    <property type="molecule type" value="Genomic_DNA"/>
</dbReference>
<evidence type="ECO:0000256" key="5">
    <source>
        <dbReference type="RuleBase" id="RU362114"/>
    </source>
</evidence>
<dbReference type="PANTHER" id="PTHR10459:SF60">
    <property type="entry name" value="POLY [ADP-RIBOSE] POLYMERASE 2"/>
    <property type="match status" value="1"/>
</dbReference>
<dbReference type="GO" id="GO:0006302">
    <property type="term" value="P:double-strand break repair"/>
    <property type="evidence" value="ECO:0007669"/>
    <property type="project" value="TreeGrafter"/>
</dbReference>
<keyword evidence="2 5" id="KW-0808">Transferase</keyword>
<dbReference type="PANTHER" id="PTHR10459">
    <property type="entry name" value="DNA LIGASE"/>
    <property type="match status" value="1"/>
</dbReference>
<keyword evidence="1 5" id="KW-0328">Glycosyltransferase</keyword>
<feature type="transmembrane region" description="Helical" evidence="6">
    <location>
        <begin position="21"/>
        <end position="41"/>
    </location>
</feature>
<dbReference type="Pfam" id="PF00644">
    <property type="entry name" value="PARP"/>
    <property type="match status" value="2"/>
</dbReference>
<dbReference type="GO" id="GO:0003950">
    <property type="term" value="F:NAD+ poly-ADP-ribosyltransferase activity"/>
    <property type="evidence" value="ECO:0007669"/>
    <property type="project" value="UniProtKB-UniRule"/>
</dbReference>
<dbReference type="GO" id="GO:1990404">
    <property type="term" value="F:NAD+-protein mono-ADP-ribosyltransferase activity"/>
    <property type="evidence" value="ECO:0007669"/>
    <property type="project" value="TreeGrafter"/>
</dbReference>
<organism evidence="8 9">
    <name type="scientific">Brassica cretica</name>
    <name type="common">Mustard</name>
    <dbReference type="NCBI Taxonomy" id="69181"/>
    <lineage>
        <taxon>Eukaryota</taxon>
        <taxon>Viridiplantae</taxon>
        <taxon>Streptophyta</taxon>
        <taxon>Embryophyta</taxon>
        <taxon>Tracheophyta</taxon>
        <taxon>Spermatophyta</taxon>
        <taxon>Magnoliopsida</taxon>
        <taxon>eudicotyledons</taxon>
        <taxon>Gunneridae</taxon>
        <taxon>Pentapetalae</taxon>
        <taxon>rosids</taxon>
        <taxon>malvids</taxon>
        <taxon>Brassicales</taxon>
        <taxon>Brassicaceae</taxon>
        <taxon>Brassiceae</taxon>
        <taxon>Brassica</taxon>
    </lineage>
</organism>
<dbReference type="GO" id="GO:0070212">
    <property type="term" value="P:protein poly-ADP-ribosylation"/>
    <property type="evidence" value="ECO:0007669"/>
    <property type="project" value="TreeGrafter"/>
</dbReference>
<dbReference type="SUPFAM" id="SSF56399">
    <property type="entry name" value="ADP-ribosylation"/>
    <property type="match status" value="1"/>
</dbReference>